<dbReference type="SUPFAM" id="SSF49899">
    <property type="entry name" value="Concanavalin A-like lectins/glucanases"/>
    <property type="match status" value="1"/>
</dbReference>
<dbReference type="GO" id="GO:0004553">
    <property type="term" value="F:hydrolase activity, hydrolyzing O-glycosyl compounds"/>
    <property type="evidence" value="ECO:0007669"/>
    <property type="project" value="InterPro"/>
</dbReference>
<evidence type="ECO:0000256" key="6">
    <source>
        <dbReference type="ARBA" id="ARBA00022525"/>
    </source>
</evidence>
<dbReference type="AlphaFoldDB" id="A0A498KKS8"/>
<dbReference type="Pfam" id="PF07250">
    <property type="entry name" value="Glyoxal_oxid_N"/>
    <property type="match status" value="1"/>
</dbReference>
<dbReference type="CDD" id="cd02176">
    <property type="entry name" value="GH16_XET"/>
    <property type="match status" value="1"/>
</dbReference>
<keyword evidence="10" id="KW-1015">Disulfide bond</keyword>
<dbReference type="GO" id="GO:0016762">
    <property type="term" value="F:xyloglucan:xyloglucosyl transferase activity"/>
    <property type="evidence" value="ECO:0007669"/>
    <property type="project" value="UniProtKB-EC"/>
</dbReference>
<dbReference type="STRING" id="3750.A0A498KKS8"/>
<evidence type="ECO:0000256" key="4">
    <source>
        <dbReference type="ARBA" id="ARBA00022512"/>
    </source>
</evidence>
<dbReference type="InterPro" id="IPR014756">
    <property type="entry name" value="Ig_E-set"/>
</dbReference>
<evidence type="ECO:0000256" key="12">
    <source>
        <dbReference type="ARBA" id="ARBA00023295"/>
    </source>
</evidence>
<dbReference type="Pfam" id="PF06955">
    <property type="entry name" value="XET_C"/>
    <property type="match status" value="1"/>
</dbReference>
<comment type="catalytic activity">
    <reaction evidence="13">
        <text>breaks a beta-(1-&gt;4) bond in the backbone of a xyloglucan and transfers the xyloglucanyl segment on to O-4 of the non-reducing terminal glucose residue of an acceptor, which can be a xyloglucan or an oligosaccharide of xyloglucan.</text>
        <dbReference type="EC" id="2.4.1.207"/>
    </reaction>
</comment>
<evidence type="ECO:0000256" key="8">
    <source>
        <dbReference type="ARBA" id="ARBA00022729"/>
    </source>
</evidence>
<sequence>MGSTYFGEPNMGGGGGGSSSSSSSSRKGKKSNSDKPKQPQRGLGVAQLEKIRLHGQMGSTTYHPSLHSPYYTSFNNEDTRVQTAYSSLPSSSFSSSPSSTSSPLSYGFHPNIMMGGLGEYERANMIYGGDHNSQLSTTAGWDVILDTKHFVQPSMTGDLLNPPPVEDSQHRKSGKHRSSSMGSSSHNSESSDTQDLDLELRLSLYVKTEPHFTHLPHFPQFPSFHPLGFDERDGNGRIIEGADFTSAEGFDPRPDRSGPHHGPTAGRAEPAVDLKHSRLDFHSNKKRAVRPKLDLPGFPGVPQPGKPAADVPSHDFPTLFTGAWQVVQLDSGVSAMHLNLLPNNKILMYDATAFRISNLKLPNGQCIPFTNDKGEQLTDCWSHAVEYDVQTNAVRPLKVLTDPWCSSGGLTADGRFISTGGWLDGTRSVRYFDACPTCDFRDLPDALAEPRWYSTQVTLPDVGGRKAYSFEYVPREGQVNKQAIFFPMLDETTDLDENNLYPFVHLSTDGNLFILANRRSVLLNPQTNKVIKEFRVLGGGSRNYPASGMSALLPIDLSVPNPQLVPAEVIVCGGAKPEAYALAGKQKFIPALQDCARLRITDANPKWVKEKMPSRRVMGDLLILPTGDLLLINGAQLGVSAWTMAEQPNFTPVLYSPNKKPGNRFKNLQPTLIARMYHSTSALLPNGKILVAGSNTNPGYQFQAKYPTEMRVEHFSPPYLDPALAIHRPAIMDKNSDIKLKYGKPFNVQFQLQDNPVAIADIKVTMYAPPFTTHGFSMNQRLVILGKNDLKNVARGVYKLQVTAPRSSVFAPPGYYLLFVAYRVLQAFLVALCITVFHQNVADATAAKSMYLTWGTQHAAIQGENLNLVLDQTSGSAAMSKRNFLFGSIEMLIKLVPGNSAGTVTAYYLSSTGTKHDEIDFEFLGNVSGQPYIVHTNIYTQGNGSKEQQFYLWFDPTADFHNYTIHWNPTEVVWYVDSLPIRVFRNYENQGIAYPNKQGMRVYSSLWNADNWATRGGLEKINWTGAPFTAGFKHFRARACKWNGAASISVCAATSRANWWTSPIYSQLSNSKLGQLQWVRNNYMIYDYCKDNKRFNGNMPPESKHSNIL</sequence>
<dbReference type="FunFam" id="2.60.120.200:FF:000025">
    <property type="entry name" value="Xyloglucan endotransglucosylase/hydrolase"/>
    <property type="match status" value="1"/>
</dbReference>
<keyword evidence="4" id="KW-0134">Cell wall</keyword>
<dbReference type="InterPro" id="IPR008263">
    <property type="entry name" value="GH16_AS"/>
</dbReference>
<evidence type="ECO:0000256" key="11">
    <source>
        <dbReference type="ARBA" id="ARBA00023180"/>
    </source>
</evidence>
<dbReference type="InterPro" id="IPR000757">
    <property type="entry name" value="Beta-glucanase-like"/>
</dbReference>
<keyword evidence="17" id="KW-1185">Reference proteome</keyword>
<dbReference type="Gene3D" id="2.130.10.80">
    <property type="entry name" value="Galactose oxidase/kelch, beta-propeller"/>
    <property type="match status" value="1"/>
</dbReference>
<name>A0A498KKS8_MALDO</name>
<keyword evidence="9" id="KW-0378">Hydrolase</keyword>
<dbReference type="PANTHER" id="PTHR32208:SF93">
    <property type="entry name" value="ALDEHYDE OXIDASE GLOX1"/>
    <property type="match status" value="1"/>
</dbReference>
<dbReference type="EMBL" id="RDQH01000328">
    <property type="protein sequence ID" value="RXI05943.1"/>
    <property type="molecule type" value="Genomic_DNA"/>
</dbReference>
<dbReference type="InterPro" id="IPR013783">
    <property type="entry name" value="Ig-like_fold"/>
</dbReference>
<accession>A0A498KKS8</accession>
<keyword evidence="5" id="KW-0052">Apoplast</keyword>
<evidence type="ECO:0000256" key="5">
    <source>
        <dbReference type="ARBA" id="ARBA00022523"/>
    </source>
</evidence>
<dbReference type="GO" id="GO:0010411">
    <property type="term" value="P:xyloglucan metabolic process"/>
    <property type="evidence" value="ECO:0007669"/>
    <property type="project" value="InterPro"/>
</dbReference>
<dbReference type="PROSITE" id="PS51762">
    <property type="entry name" value="GH16_2"/>
    <property type="match status" value="1"/>
</dbReference>
<dbReference type="Gene3D" id="2.60.120.200">
    <property type="match status" value="1"/>
</dbReference>
<dbReference type="PANTHER" id="PTHR32208">
    <property type="entry name" value="SECRETED PROTEIN-RELATED"/>
    <property type="match status" value="1"/>
</dbReference>
<evidence type="ECO:0000313" key="16">
    <source>
        <dbReference type="EMBL" id="RXI05943.1"/>
    </source>
</evidence>
<comment type="subcellular location">
    <subcellularLocation>
        <location evidence="1">Secreted</location>
        <location evidence="1">Cell wall</location>
    </subcellularLocation>
    <subcellularLocation>
        <location evidence="2">Secreted</location>
        <location evidence="2">Extracellular space</location>
        <location evidence="2">Apoplast</location>
    </subcellularLocation>
</comment>
<dbReference type="InterPro" id="IPR009880">
    <property type="entry name" value="Glyoxal_oxidase_N"/>
</dbReference>
<dbReference type="EC" id="2.4.1.207" evidence="3"/>
<dbReference type="GO" id="GO:0048046">
    <property type="term" value="C:apoplast"/>
    <property type="evidence" value="ECO:0007669"/>
    <property type="project" value="UniProtKB-SubCell"/>
</dbReference>
<dbReference type="PROSITE" id="PS01034">
    <property type="entry name" value="GH16_1"/>
    <property type="match status" value="1"/>
</dbReference>
<dbReference type="InterPro" id="IPR015202">
    <property type="entry name" value="GO-like_E_set"/>
</dbReference>
<dbReference type="InterPro" id="IPR011043">
    <property type="entry name" value="Gal_Oxase/kelch_b-propeller"/>
</dbReference>
<proteinExistence type="predicted"/>
<dbReference type="GO" id="GO:0042546">
    <property type="term" value="P:cell wall biogenesis"/>
    <property type="evidence" value="ECO:0007669"/>
    <property type="project" value="InterPro"/>
</dbReference>
<reference evidence="16 17" key="1">
    <citation type="submission" date="2018-10" db="EMBL/GenBank/DDBJ databases">
        <title>A high-quality apple genome assembly.</title>
        <authorList>
            <person name="Hu J."/>
        </authorList>
    </citation>
    <scope>NUCLEOTIDE SEQUENCE [LARGE SCALE GENOMIC DNA]</scope>
    <source>
        <strain evidence="17">cv. HFTH1</strain>
        <tissue evidence="16">Young leaf</tissue>
    </source>
</reference>
<feature type="region of interest" description="Disordered" evidence="14">
    <location>
        <begin position="245"/>
        <end position="270"/>
    </location>
</feature>
<dbReference type="Pfam" id="PF09118">
    <property type="entry name" value="GO-like_E_set"/>
    <property type="match status" value="1"/>
</dbReference>
<feature type="compositionally biased region" description="Low complexity" evidence="14">
    <location>
        <begin position="179"/>
        <end position="191"/>
    </location>
</feature>
<evidence type="ECO:0000313" key="17">
    <source>
        <dbReference type="Proteomes" id="UP000290289"/>
    </source>
</evidence>
<keyword evidence="12" id="KW-0326">Glycosidase</keyword>
<evidence type="ECO:0000256" key="7">
    <source>
        <dbReference type="ARBA" id="ARBA00022679"/>
    </source>
</evidence>
<evidence type="ECO:0000256" key="3">
    <source>
        <dbReference type="ARBA" id="ARBA00012152"/>
    </source>
</evidence>
<keyword evidence="8" id="KW-0732">Signal</keyword>
<evidence type="ECO:0000259" key="15">
    <source>
        <dbReference type="PROSITE" id="PS51762"/>
    </source>
</evidence>
<dbReference type="Gene3D" id="2.60.40.10">
    <property type="entry name" value="Immunoglobulins"/>
    <property type="match status" value="1"/>
</dbReference>
<evidence type="ECO:0000256" key="1">
    <source>
        <dbReference type="ARBA" id="ARBA00004191"/>
    </source>
</evidence>
<dbReference type="Proteomes" id="UP000290289">
    <property type="component" value="Chromosome 2"/>
</dbReference>
<feature type="region of interest" description="Disordered" evidence="14">
    <location>
        <begin position="1"/>
        <end position="45"/>
    </location>
</feature>
<protein>
    <recommendedName>
        <fullName evidence="3">xyloglucan:xyloglucosyl transferase</fullName>
        <ecNumber evidence="3">2.4.1.207</ecNumber>
    </recommendedName>
</protein>
<keyword evidence="6" id="KW-0964">Secreted</keyword>
<evidence type="ECO:0000256" key="10">
    <source>
        <dbReference type="ARBA" id="ARBA00023157"/>
    </source>
</evidence>
<comment type="caution">
    <text evidence="16">The sequence shown here is derived from an EMBL/GenBank/DDBJ whole genome shotgun (WGS) entry which is preliminary data.</text>
</comment>
<keyword evidence="7" id="KW-0808">Transferase</keyword>
<evidence type="ECO:0000256" key="2">
    <source>
        <dbReference type="ARBA" id="ARBA00004271"/>
    </source>
</evidence>
<dbReference type="InterPro" id="IPR010713">
    <property type="entry name" value="XET_C"/>
</dbReference>
<dbReference type="InterPro" id="IPR016455">
    <property type="entry name" value="XTH"/>
</dbReference>
<feature type="domain" description="GH16" evidence="15">
    <location>
        <begin position="804"/>
        <end position="1032"/>
    </location>
</feature>
<dbReference type="InterPro" id="IPR037293">
    <property type="entry name" value="Gal_Oxidase_central_sf"/>
</dbReference>
<evidence type="ECO:0000256" key="14">
    <source>
        <dbReference type="SAM" id="MobiDB-lite"/>
    </source>
</evidence>
<keyword evidence="11" id="KW-0325">Glycoprotein</keyword>
<evidence type="ECO:0000256" key="13">
    <source>
        <dbReference type="ARBA" id="ARBA00034022"/>
    </source>
</evidence>
<dbReference type="SUPFAM" id="SSF81296">
    <property type="entry name" value="E set domains"/>
    <property type="match status" value="1"/>
</dbReference>
<gene>
    <name evidence="16" type="ORF">DVH24_017985</name>
</gene>
<dbReference type="SUPFAM" id="SSF50965">
    <property type="entry name" value="Galactose oxidase, central domain"/>
    <property type="match status" value="1"/>
</dbReference>
<dbReference type="CDD" id="cd02851">
    <property type="entry name" value="E_set_GO_C"/>
    <property type="match status" value="1"/>
</dbReference>
<dbReference type="InterPro" id="IPR013320">
    <property type="entry name" value="ConA-like_dom_sf"/>
</dbReference>
<feature type="region of interest" description="Disordered" evidence="14">
    <location>
        <begin position="154"/>
        <end position="194"/>
    </location>
</feature>
<evidence type="ECO:0000256" key="9">
    <source>
        <dbReference type="ARBA" id="ARBA00022801"/>
    </source>
</evidence>
<dbReference type="Pfam" id="PF00722">
    <property type="entry name" value="Glyco_hydro_16"/>
    <property type="match status" value="1"/>
</dbReference>
<organism evidence="16 17">
    <name type="scientific">Malus domestica</name>
    <name type="common">Apple</name>
    <name type="synonym">Pyrus malus</name>
    <dbReference type="NCBI Taxonomy" id="3750"/>
    <lineage>
        <taxon>Eukaryota</taxon>
        <taxon>Viridiplantae</taxon>
        <taxon>Streptophyta</taxon>
        <taxon>Embryophyta</taxon>
        <taxon>Tracheophyta</taxon>
        <taxon>Spermatophyta</taxon>
        <taxon>Magnoliopsida</taxon>
        <taxon>eudicotyledons</taxon>
        <taxon>Gunneridae</taxon>
        <taxon>Pentapetalae</taxon>
        <taxon>rosids</taxon>
        <taxon>fabids</taxon>
        <taxon>Rosales</taxon>
        <taxon>Rosaceae</taxon>
        <taxon>Amygdaloideae</taxon>
        <taxon>Maleae</taxon>
        <taxon>Malus</taxon>
    </lineage>
</organism>